<evidence type="ECO:0000256" key="1">
    <source>
        <dbReference type="ARBA" id="ARBA00004123"/>
    </source>
</evidence>
<evidence type="ECO:0000256" key="6">
    <source>
        <dbReference type="ARBA" id="ARBA00023242"/>
    </source>
</evidence>
<keyword evidence="6" id="KW-0539">Nucleus</keyword>
<feature type="region of interest" description="Disordered" evidence="8">
    <location>
        <begin position="78"/>
        <end position="145"/>
    </location>
</feature>
<dbReference type="PANTHER" id="PTHR21541">
    <property type="entry name" value="BTB POZ DOMAIN CONTAINING 12"/>
    <property type="match status" value="1"/>
</dbReference>
<reference evidence="9" key="1">
    <citation type="submission" date="2025-08" db="UniProtKB">
        <authorList>
            <consortium name="Ensembl"/>
        </authorList>
    </citation>
    <scope>IDENTIFICATION</scope>
</reference>
<feature type="compositionally biased region" description="Basic residues" evidence="8">
    <location>
        <begin position="265"/>
        <end position="274"/>
    </location>
</feature>
<dbReference type="PANTHER" id="PTHR21541:SF3">
    <property type="entry name" value="STRUCTURE-SPECIFIC ENDONUCLEASE SUBUNIT SLX4"/>
    <property type="match status" value="1"/>
</dbReference>
<evidence type="ECO:0000256" key="5">
    <source>
        <dbReference type="ARBA" id="ARBA00023204"/>
    </source>
</evidence>
<organism evidence="9 10">
    <name type="scientific">Sander lucioperca</name>
    <name type="common">Pike-perch</name>
    <name type="synonym">Perca lucioperca</name>
    <dbReference type="NCBI Taxonomy" id="283035"/>
    <lineage>
        <taxon>Eukaryota</taxon>
        <taxon>Metazoa</taxon>
        <taxon>Chordata</taxon>
        <taxon>Craniata</taxon>
        <taxon>Vertebrata</taxon>
        <taxon>Euteleostomi</taxon>
        <taxon>Actinopterygii</taxon>
        <taxon>Neopterygii</taxon>
        <taxon>Teleostei</taxon>
        <taxon>Neoteleostei</taxon>
        <taxon>Acanthomorphata</taxon>
        <taxon>Eupercaria</taxon>
        <taxon>Perciformes</taxon>
        <taxon>Percoidei</taxon>
        <taxon>Percidae</taxon>
        <taxon>Luciopercinae</taxon>
        <taxon>Sander</taxon>
    </lineage>
</organism>
<evidence type="ECO:0000256" key="2">
    <source>
        <dbReference type="ARBA" id="ARBA00006661"/>
    </source>
</evidence>
<dbReference type="Pfam" id="PF09494">
    <property type="entry name" value="Slx4"/>
    <property type="match status" value="1"/>
</dbReference>
<evidence type="ECO:0000256" key="4">
    <source>
        <dbReference type="ARBA" id="ARBA00023172"/>
    </source>
</evidence>
<protein>
    <recommendedName>
        <fullName evidence="7">Structure-specific endonuclease subunit SLX4</fullName>
    </recommendedName>
</protein>
<reference evidence="9" key="2">
    <citation type="submission" date="2025-09" db="UniProtKB">
        <authorList>
            <consortium name="Ensembl"/>
        </authorList>
    </citation>
    <scope>IDENTIFICATION</scope>
</reference>
<keyword evidence="4" id="KW-0233">DNA recombination</keyword>
<proteinExistence type="inferred from homology"/>
<evidence type="ECO:0000256" key="8">
    <source>
        <dbReference type="SAM" id="MobiDB-lite"/>
    </source>
</evidence>
<comment type="subcellular location">
    <subcellularLocation>
        <location evidence="1">Nucleus</location>
    </subcellularLocation>
</comment>
<accession>A0A8C9YTW5</accession>
<keyword evidence="10" id="KW-1185">Reference proteome</keyword>
<evidence type="ECO:0000313" key="10">
    <source>
        <dbReference type="Proteomes" id="UP000694568"/>
    </source>
</evidence>
<dbReference type="Proteomes" id="UP000694568">
    <property type="component" value="Unplaced"/>
</dbReference>
<sequence>MHISVVLNNVFLFVSSASSHNKRRRTLVAITPLPHYSDMDTPELKNKLTRFGVRPLPKRQMILKLKEIHQYTHQLVSSDSEGEAPSAGCTARTKHPHTSSEVPGNRPASCAQRVTFKEPRAPAAVSPLKPHREEEAELLSASQGSNTSSTAAKLCLSSDSDSDGGISASQAVNRLQDRLRAVRSLILSDSRLYSQILQYQPLVLSQLQERLKAAGIRLGAAKLVDYLDSQCITFTTAKPGQSASSRRRGKRTAKGTKAARDRGVGRKRAVTAMI</sequence>
<comment type="similarity">
    <text evidence="2">Belongs to the SLX4 family.</text>
</comment>
<keyword evidence="5" id="KW-0234">DNA repair</keyword>
<evidence type="ECO:0000256" key="3">
    <source>
        <dbReference type="ARBA" id="ARBA00022763"/>
    </source>
</evidence>
<dbReference type="AlphaFoldDB" id="A0A8C9YTW5"/>
<dbReference type="GO" id="GO:0033557">
    <property type="term" value="C:Slx1-Slx4 complex"/>
    <property type="evidence" value="ECO:0007669"/>
    <property type="project" value="InterPro"/>
</dbReference>
<dbReference type="InterPro" id="IPR018574">
    <property type="entry name" value="Structure-sp_endonuc_su_Slx4"/>
</dbReference>
<dbReference type="GO" id="GO:0006260">
    <property type="term" value="P:DNA replication"/>
    <property type="evidence" value="ECO:0007669"/>
    <property type="project" value="InterPro"/>
</dbReference>
<dbReference type="CDD" id="cd22999">
    <property type="entry name" value="SAP_SLX4"/>
    <property type="match status" value="1"/>
</dbReference>
<dbReference type="GO" id="GO:0006281">
    <property type="term" value="P:DNA repair"/>
    <property type="evidence" value="ECO:0007669"/>
    <property type="project" value="UniProtKB-KW"/>
</dbReference>
<evidence type="ECO:0000256" key="7">
    <source>
        <dbReference type="ARBA" id="ARBA00029496"/>
    </source>
</evidence>
<dbReference type="GO" id="GO:0000712">
    <property type="term" value="P:resolution of meiotic recombination intermediates"/>
    <property type="evidence" value="ECO:0007669"/>
    <property type="project" value="TreeGrafter"/>
</dbReference>
<feature type="compositionally biased region" description="Basic residues" evidence="8">
    <location>
        <begin position="245"/>
        <end position="254"/>
    </location>
</feature>
<keyword evidence="3" id="KW-0227">DNA damage</keyword>
<dbReference type="Ensembl" id="ENSSLUT00000030819.1">
    <property type="protein sequence ID" value="ENSSLUP00000029871.1"/>
    <property type="gene ID" value="ENSSLUG00000013407.1"/>
</dbReference>
<dbReference type="GeneTree" id="ENSGT00390000014091"/>
<name>A0A8C9YTW5_SANLU</name>
<evidence type="ECO:0000313" key="9">
    <source>
        <dbReference type="Ensembl" id="ENSSLUP00000029871.1"/>
    </source>
</evidence>
<feature type="region of interest" description="Disordered" evidence="8">
    <location>
        <begin position="238"/>
        <end position="274"/>
    </location>
</feature>